<evidence type="ECO:0000313" key="2">
    <source>
        <dbReference type="Proteomes" id="UP000838324"/>
    </source>
</evidence>
<evidence type="ECO:0008006" key="3">
    <source>
        <dbReference type="Google" id="ProtNLM"/>
    </source>
</evidence>
<proteinExistence type="predicted"/>
<reference evidence="1" key="1">
    <citation type="submission" date="2022-01" db="EMBL/GenBank/DDBJ databases">
        <authorList>
            <person name="Criscuolo A."/>
        </authorList>
    </citation>
    <scope>NUCLEOTIDE SEQUENCE</scope>
    <source>
        <strain evidence="1">CIP111892</strain>
    </source>
</reference>
<dbReference type="EMBL" id="CAKMMG010000001">
    <property type="protein sequence ID" value="CAH1191080.1"/>
    <property type="molecule type" value="Genomic_DNA"/>
</dbReference>
<name>A0ABM9BQB2_9BACL</name>
<dbReference type="SUPFAM" id="SSF55729">
    <property type="entry name" value="Acyl-CoA N-acyltransferases (Nat)"/>
    <property type="match status" value="1"/>
</dbReference>
<gene>
    <name evidence="1" type="ORF">PAECIP111892_00486</name>
</gene>
<organism evidence="1 2">
    <name type="scientific">Paenibacillus auburnensis</name>
    <dbReference type="NCBI Taxonomy" id="2905649"/>
    <lineage>
        <taxon>Bacteria</taxon>
        <taxon>Bacillati</taxon>
        <taxon>Bacillota</taxon>
        <taxon>Bacilli</taxon>
        <taxon>Bacillales</taxon>
        <taxon>Paenibacillaceae</taxon>
        <taxon>Paenibacillus</taxon>
    </lineage>
</organism>
<protein>
    <recommendedName>
        <fullName evidence="3">N-acetyltransferase domain-containing protein</fullName>
    </recommendedName>
</protein>
<dbReference type="RefSeq" id="WP_236329407.1">
    <property type="nucleotide sequence ID" value="NZ_CAKMMG010000001.1"/>
</dbReference>
<dbReference type="Proteomes" id="UP000838324">
    <property type="component" value="Unassembled WGS sequence"/>
</dbReference>
<evidence type="ECO:0000313" key="1">
    <source>
        <dbReference type="EMBL" id="CAH1191080.1"/>
    </source>
</evidence>
<dbReference type="Gene3D" id="3.40.630.30">
    <property type="match status" value="1"/>
</dbReference>
<accession>A0ABM9BQB2</accession>
<dbReference type="InterPro" id="IPR016181">
    <property type="entry name" value="Acyl_CoA_acyltransferase"/>
</dbReference>
<sequence length="183" mass="20762">MNLTVELAEQHEAHIIKNLYPLYLHDLSGHYGFTEGTVMNQHGIFEDDPEIRTLAQQYDAQNIWWEKPGILFPFLFKAGSVPAGFALIATPPHCAKGVDFFVNEFFVLQPFRGTGLAAQAALRVFERFAGVWELYTNPAAKNITGQKFWRKTLAGYTKGDYHEAVEETFDGTKLVFRFNNGIK</sequence>
<comment type="caution">
    <text evidence="1">The sequence shown here is derived from an EMBL/GenBank/DDBJ whole genome shotgun (WGS) entry which is preliminary data.</text>
</comment>
<keyword evidence="2" id="KW-1185">Reference proteome</keyword>